<reference evidence="3" key="1">
    <citation type="submission" date="2017-02" db="UniProtKB">
        <authorList>
            <consortium name="WormBaseParasite"/>
        </authorList>
    </citation>
    <scope>IDENTIFICATION</scope>
</reference>
<accession>A0A0R3XC40</accession>
<reference evidence="1 2" key="2">
    <citation type="submission" date="2018-11" db="EMBL/GenBank/DDBJ databases">
        <authorList>
            <consortium name="Pathogen Informatics"/>
        </authorList>
    </citation>
    <scope>NUCLEOTIDE SEQUENCE [LARGE SCALE GENOMIC DNA]</scope>
</reference>
<evidence type="ECO:0000313" key="1">
    <source>
        <dbReference type="EMBL" id="VDM36080.1"/>
    </source>
</evidence>
<organism evidence="3">
    <name type="scientific">Hydatigena taeniaeformis</name>
    <name type="common">Feline tapeworm</name>
    <name type="synonym">Taenia taeniaeformis</name>
    <dbReference type="NCBI Taxonomy" id="6205"/>
    <lineage>
        <taxon>Eukaryota</taxon>
        <taxon>Metazoa</taxon>
        <taxon>Spiralia</taxon>
        <taxon>Lophotrochozoa</taxon>
        <taxon>Platyhelminthes</taxon>
        <taxon>Cestoda</taxon>
        <taxon>Eucestoda</taxon>
        <taxon>Cyclophyllidea</taxon>
        <taxon>Taeniidae</taxon>
        <taxon>Hydatigera</taxon>
    </lineage>
</organism>
<gene>
    <name evidence="1" type="ORF">TTAC_LOCUS11100</name>
</gene>
<name>A0A0R3XC40_HYDTA</name>
<proteinExistence type="predicted"/>
<protein>
    <submittedName>
        <fullName evidence="3">LAM_G_DOMAIN domain-containing protein</fullName>
    </submittedName>
</protein>
<dbReference type="WBParaSite" id="TTAC_0001111701-mRNA-1">
    <property type="protein sequence ID" value="TTAC_0001111701-mRNA-1"/>
    <property type="gene ID" value="TTAC_0001111701"/>
</dbReference>
<dbReference type="Proteomes" id="UP000274429">
    <property type="component" value="Unassembled WGS sequence"/>
</dbReference>
<sequence>MSSMQVEGKLTMISNYGGDVFLDIEVGLRWVWHRVIVYDADNVLLLNGRVGEEVRREDQSAYKSEYVAEDNENAHNDDVSLEPQQGDGVAAFHLPHQAKTIADFVFFGCVDFVLHPTFIPLRWMNTLWITKQDGGLLGEDGGMRDMRFLVSRHPSTRPSALGDAACLKVGASQTLLPLLPTTNFPPSFMRPLNRFNANYSPQHCHQMIGLTKHSNCGKKGKE</sequence>
<keyword evidence="2" id="KW-1185">Reference proteome</keyword>
<evidence type="ECO:0000313" key="3">
    <source>
        <dbReference type="WBParaSite" id="TTAC_0001111701-mRNA-1"/>
    </source>
</evidence>
<evidence type="ECO:0000313" key="2">
    <source>
        <dbReference type="Proteomes" id="UP000274429"/>
    </source>
</evidence>
<dbReference type="AlphaFoldDB" id="A0A0R3XC40"/>
<dbReference type="EMBL" id="UYWX01022961">
    <property type="protein sequence ID" value="VDM36080.1"/>
    <property type="molecule type" value="Genomic_DNA"/>
</dbReference>